<dbReference type="NCBIfam" id="TIGR01076">
    <property type="entry name" value="sortase_fam"/>
    <property type="match status" value="1"/>
</dbReference>
<protein>
    <submittedName>
        <fullName evidence="2">Class E sortase</fullName>
    </submittedName>
</protein>
<evidence type="ECO:0000313" key="3">
    <source>
        <dbReference type="Proteomes" id="UP001197247"/>
    </source>
</evidence>
<dbReference type="SUPFAM" id="SSF63817">
    <property type="entry name" value="Sortase"/>
    <property type="match status" value="1"/>
</dbReference>
<sequence length="220" mass="23652">MMLMGRARGSRVRLIGFAVLTVGLLLTAGVGGGWWYTNWSARSTAHGLADRAAEAFTDPGPRKPTDVVVPRGVSGPVVAVVRIPKLGGDWRMPVELGTGTDILRQGLGMYDGSPQPGQKGNVGLAGHRTTWGAPFKHIDELTAGDLIRVWTAKGRFDYQVVSEGVTDPSDVSVVQQKTAKGRAWLTLTTCHPEFSAAERLYVHAQLVRSSPARAREPART</sequence>
<reference evidence="2 3" key="1">
    <citation type="submission" date="2021-05" db="EMBL/GenBank/DDBJ databases">
        <title>Kineosporia and Streptomyces sp. nov. two new marine actinobacteria isolated from Coral.</title>
        <authorList>
            <person name="Buangrab K."/>
            <person name="Sutthacheep M."/>
            <person name="Yeemin T."/>
            <person name="Harunari E."/>
            <person name="Igarashi Y."/>
            <person name="Kanchanasin P."/>
            <person name="Tanasupawat S."/>
            <person name="Phongsopitanun W."/>
        </authorList>
    </citation>
    <scope>NUCLEOTIDE SEQUENCE [LARGE SCALE GENOMIC DNA]</scope>
    <source>
        <strain evidence="2 3">J2-2</strain>
    </source>
</reference>
<gene>
    <name evidence="2" type="ORF">KIH74_20830</name>
</gene>
<evidence type="ECO:0000256" key="1">
    <source>
        <dbReference type="ARBA" id="ARBA00022801"/>
    </source>
</evidence>
<proteinExistence type="predicted"/>
<dbReference type="InterPro" id="IPR005754">
    <property type="entry name" value="Sortase"/>
</dbReference>
<organism evidence="2 3">
    <name type="scientific">Kineosporia corallincola</name>
    <dbReference type="NCBI Taxonomy" id="2835133"/>
    <lineage>
        <taxon>Bacteria</taxon>
        <taxon>Bacillati</taxon>
        <taxon>Actinomycetota</taxon>
        <taxon>Actinomycetes</taxon>
        <taxon>Kineosporiales</taxon>
        <taxon>Kineosporiaceae</taxon>
        <taxon>Kineosporia</taxon>
    </lineage>
</organism>
<dbReference type="Gene3D" id="2.40.260.10">
    <property type="entry name" value="Sortase"/>
    <property type="match status" value="1"/>
</dbReference>
<dbReference type="InterPro" id="IPR023365">
    <property type="entry name" value="Sortase_dom-sf"/>
</dbReference>
<dbReference type="Pfam" id="PF04203">
    <property type="entry name" value="Sortase"/>
    <property type="match status" value="1"/>
</dbReference>
<evidence type="ECO:0000313" key="2">
    <source>
        <dbReference type="EMBL" id="MBT0771395.1"/>
    </source>
</evidence>
<comment type="caution">
    <text evidence="2">The sequence shown here is derived from an EMBL/GenBank/DDBJ whole genome shotgun (WGS) entry which is preliminary data.</text>
</comment>
<dbReference type="CDD" id="cd05830">
    <property type="entry name" value="Sortase_E"/>
    <property type="match status" value="1"/>
</dbReference>
<name>A0ABS5TJX3_9ACTN</name>
<dbReference type="Proteomes" id="UP001197247">
    <property type="component" value="Unassembled WGS sequence"/>
</dbReference>
<dbReference type="InterPro" id="IPR042003">
    <property type="entry name" value="Sortase_E"/>
</dbReference>
<accession>A0ABS5TJX3</accession>
<keyword evidence="3" id="KW-1185">Reference proteome</keyword>
<dbReference type="EMBL" id="JAHBAY010000008">
    <property type="protein sequence ID" value="MBT0771395.1"/>
    <property type="molecule type" value="Genomic_DNA"/>
</dbReference>
<keyword evidence="1" id="KW-0378">Hydrolase</keyword>